<proteinExistence type="predicted"/>
<accession>A0NRZ3</accession>
<evidence type="ECO:0008006" key="4">
    <source>
        <dbReference type="Google" id="ProtNLM"/>
    </source>
</evidence>
<keyword evidence="1" id="KW-1133">Transmembrane helix</keyword>
<keyword evidence="1" id="KW-0472">Membrane</keyword>
<comment type="caution">
    <text evidence="2">The sequence shown here is derived from an EMBL/GenBank/DDBJ whole genome shotgun (WGS) entry which is preliminary data.</text>
</comment>
<dbReference type="OrthoDB" id="9812260at2"/>
<feature type="transmembrane region" description="Helical" evidence="1">
    <location>
        <begin position="12"/>
        <end position="36"/>
    </location>
</feature>
<protein>
    <recommendedName>
        <fullName evidence="4">HAMP domain-containing protein</fullName>
    </recommendedName>
</protein>
<reference evidence="2 3" key="1">
    <citation type="submission" date="2006-05" db="EMBL/GenBank/DDBJ databases">
        <authorList>
            <person name="King G."/>
            <person name="Ferriera S."/>
            <person name="Johnson J."/>
            <person name="Kravitz S."/>
            <person name="Beeson K."/>
            <person name="Sutton G."/>
            <person name="Rogers Y.-H."/>
            <person name="Friedman R."/>
            <person name="Frazier M."/>
            <person name="Venter J.C."/>
        </authorList>
    </citation>
    <scope>NUCLEOTIDE SEQUENCE [LARGE SCALE GENOMIC DNA]</scope>
    <source>
        <strain evidence="3">ATCC 25650 / DSM 13394 / JCM 20685 / NBRC 16684 / NCIMB 2208 / IAM 12614 / B1</strain>
    </source>
</reference>
<feature type="transmembrane region" description="Helical" evidence="1">
    <location>
        <begin position="289"/>
        <end position="312"/>
    </location>
</feature>
<dbReference type="AlphaFoldDB" id="A0NRZ3"/>
<evidence type="ECO:0000256" key="1">
    <source>
        <dbReference type="SAM" id="Phobius"/>
    </source>
</evidence>
<organism evidence="2 3">
    <name type="scientific">Roseibium aggregatum (strain ATCC 25650 / DSM 13394 / JCM 20685 / NBRC 16684 / NCIMB 2208 / IAM 12614 / B1)</name>
    <name type="common">Stappia aggregata</name>
    <dbReference type="NCBI Taxonomy" id="384765"/>
    <lineage>
        <taxon>Bacteria</taxon>
        <taxon>Pseudomonadati</taxon>
        <taxon>Pseudomonadota</taxon>
        <taxon>Alphaproteobacteria</taxon>
        <taxon>Hyphomicrobiales</taxon>
        <taxon>Stappiaceae</taxon>
        <taxon>Roseibium</taxon>
    </lineage>
</organism>
<dbReference type="eggNOG" id="COG4191">
    <property type="taxonomic scope" value="Bacteria"/>
</dbReference>
<dbReference type="GeneID" id="68846277"/>
<dbReference type="Gene3D" id="3.30.450.20">
    <property type="entry name" value="PAS domain"/>
    <property type="match status" value="1"/>
</dbReference>
<gene>
    <name evidence="2" type="ORF">SIAM614_04150</name>
</gene>
<dbReference type="Proteomes" id="UP000004848">
    <property type="component" value="Unassembled WGS sequence"/>
</dbReference>
<keyword evidence="1" id="KW-0812">Transmembrane</keyword>
<evidence type="ECO:0000313" key="3">
    <source>
        <dbReference type="Proteomes" id="UP000004848"/>
    </source>
</evidence>
<dbReference type="RefSeq" id="WP_006934020.1">
    <property type="nucleotide sequence ID" value="NZ_AAUW01000006.1"/>
</dbReference>
<evidence type="ECO:0000313" key="2">
    <source>
        <dbReference type="EMBL" id="EAV44322.1"/>
    </source>
</evidence>
<name>A0NRZ3_ROSAI</name>
<dbReference type="EMBL" id="AAUW01000006">
    <property type="protein sequence ID" value="EAV44322.1"/>
    <property type="molecule type" value="Genomic_DNA"/>
</dbReference>
<dbReference type="CDD" id="cd18774">
    <property type="entry name" value="PDC2_HK_sensor"/>
    <property type="match status" value="1"/>
</dbReference>
<sequence length="358" mass="38884">MREKHARSGYPSLVVAVCGFVALGGVIAVLTAWSFVGQRLEESRDSALAEAVSVRGNGVALEFARELYQDWRNLRVIAVDMTGRGETAIRTALDMVVAGEERISWAGLASVDGTVLTASASMLEGTDVSSSPWFRNGLGGDFAGDVHQADVPPASGNDLRRFLDMATPVTDEFGEVEGVLAFHINHQWVEQYLAESAHSMGLEVYVIDRTGSIVARTDGLSDPIDKLQSFRSAMTGAWQTRAETWPDGTTYFTTVIPDLGYADLPAFGWSMIARVSNTAHPIGDFTNVFIAYFVTLGIVLAALTTLFILIFVRPFRRLANSARAVMRGDEIYPYEAKTTTEANVLSAAVARLQNVLHP</sequence>